<sequence>MKADFPSIGDGDPASSQDLSRAMSLMDEGNVELINDHTRASFGRREFTIVGSLTAIALDLTRYHTLGNGISVELISSGLSIGNPSWLWTIDFLGGFNLPLLPRHIVKALYKLLTRMKGLGIRSAPSALARSRVFLCLVVVSCTLLATTVRPASALLFIPTQRWVASARTDFCIRGTPNMLWPAVLGANDTAGGKKLVTAVETLGLIIPGWQLYMAGRSAFQVPPAIMLRGELTVTLSNFSSGPPDTWVITPHVAVASHADYLSHEAEIAFNKVKGCNKRLRDFGLCNLEIATGGKFPAARTVCSNLMEVHDLNSSIEFPVLTKKRYWQLRHYQGFDPSKRLSATHLNLIDWTGVTTLNTTIERQAQAK</sequence>
<dbReference type="Proteomes" id="UP000799291">
    <property type="component" value="Unassembled WGS sequence"/>
</dbReference>
<organism evidence="1 2">
    <name type="scientific">Lentithecium fluviatile CBS 122367</name>
    <dbReference type="NCBI Taxonomy" id="1168545"/>
    <lineage>
        <taxon>Eukaryota</taxon>
        <taxon>Fungi</taxon>
        <taxon>Dikarya</taxon>
        <taxon>Ascomycota</taxon>
        <taxon>Pezizomycotina</taxon>
        <taxon>Dothideomycetes</taxon>
        <taxon>Pleosporomycetidae</taxon>
        <taxon>Pleosporales</taxon>
        <taxon>Massarineae</taxon>
        <taxon>Lentitheciaceae</taxon>
        <taxon>Lentithecium</taxon>
    </lineage>
</organism>
<protein>
    <submittedName>
        <fullName evidence="1">Uncharacterized protein</fullName>
    </submittedName>
</protein>
<gene>
    <name evidence="1" type="ORF">K458DRAFT_385896</name>
</gene>
<keyword evidence="2" id="KW-1185">Reference proteome</keyword>
<dbReference type="EMBL" id="MU005575">
    <property type="protein sequence ID" value="KAF2687074.1"/>
    <property type="molecule type" value="Genomic_DNA"/>
</dbReference>
<accession>A0A6G1J939</accession>
<reference evidence="1" key="1">
    <citation type="journal article" date="2020" name="Stud. Mycol.">
        <title>101 Dothideomycetes genomes: a test case for predicting lifestyles and emergence of pathogens.</title>
        <authorList>
            <person name="Haridas S."/>
            <person name="Albert R."/>
            <person name="Binder M."/>
            <person name="Bloem J."/>
            <person name="Labutti K."/>
            <person name="Salamov A."/>
            <person name="Andreopoulos B."/>
            <person name="Baker S."/>
            <person name="Barry K."/>
            <person name="Bills G."/>
            <person name="Bluhm B."/>
            <person name="Cannon C."/>
            <person name="Castanera R."/>
            <person name="Culley D."/>
            <person name="Daum C."/>
            <person name="Ezra D."/>
            <person name="Gonzalez J."/>
            <person name="Henrissat B."/>
            <person name="Kuo A."/>
            <person name="Liang C."/>
            <person name="Lipzen A."/>
            <person name="Lutzoni F."/>
            <person name="Magnuson J."/>
            <person name="Mondo S."/>
            <person name="Nolan M."/>
            <person name="Ohm R."/>
            <person name="Pangilinan J."/>
            <person name="Park H.-J."/>
            <person name="Ramirez L."/>
            <person name="Alfaro M."/>
            <person name="Sun H."/>
            <person name="Tritt A."/>
            <person name="Yoshinaga Y."/>
            <person name="Zwiers L.-H."/>
            <person name="Turgeon B."/>
            <person name="Goodwin S."/>
            <person name="Spatafora J."/>
            <person name="Crous P."/>
            <person name="Grigoriev I."/>
        </authorList>
    </citation>
    <scope>NUCLEOTIDE SEQUENCE</scope>
    <source>
        <strain evidence="1">CBS 122367</strain>
    </source>
</reference>
<dbReference type="OrthoDB" id="5342924at2759"/>
<dbReference type="AlphaFoldDB" id="A0A6G1J939"/>
<proteinExistence type="predicted"/>
<evidence type="ECO:0000313" key="2">
    <source>
        <dbReference type="Proteomes" id="UP000799291"/>
    </source>
</evidence>
<name>A0A6G1J939_9PLEO</name>
<evidence type="ECO:0000313" key="1">
    <source>
        <dbReference type="EMBL" id="KAF2687074.1"/>
    </source>
</evidence>